<name>A0A0D2AQA9_9EURO</name>
<accession>A0A0D2AQA9</accession>
<dbReference type="EMBL" id="KN847336">
    <property type="protein sequence ID" value="KIW42126.1"/>
    <property type="molecule type" value="Genomic_DNA"/>
</dbReference>
<feature type="region of interest" description="Disordered" evidence="1">
    <location>
        <begin position="1"/>
        <end position="39"/>
    </location>
</feature>
<feature type="compositionally biased region" description="Polar residues" evidence="1">
    <location>
        <begin position="23"/>
        <end position="39"/>
    </location>
</feature>
<dbReference type="RefSeq" id="XP_016262342.1">
    <property type="nucleotide sequence ID" value="XM_016406738.1"/>
</dbReference>
<dbReference type="Gene3D" id="3.40.50.150">
    <property type="entry name" value="Vaccinia Virus protein VP39"/>
    <property type="match status" value="1"/>
</dbReference>
<protein>
    <recommendedName>
        <fullName evidence="4">Methyltransferase domain-containing protein</fullName>
    </recommendedName>
</protein>
<dbReference type="AlphaFoldDB" id="A0A0D2AQA9"/>
<dbReference type="OrthoDB" id="2013972at2759"/>
<sequence length="341" mass="38829">MNDNENPAPAGDDGFISAEDASVTAQDDTDSAFSDDNQSRLSTSLRSSVYAYRYENGRTYHAFRDGEYPIPNDEEEQDRLDLLHHLFKMILGGDLFITQLPSSPQRILDIGTGTGIWAVECADLYPSATVIGTDLSPIQTAWVPPNLRFYVDDAESDWVFDDVGQFDFIHARALCGGIADWPKLYAQAYDNLCPGGWLEMQDHECWLNSDDGGMDRAPACTEWIHEVDRASIMFGKKLNIAHQHRQWMIDAGFQDVREVVHKIPIGPWARDPKLKELGRLMRVQMTQSVPSFMLAYYVRILGHSRERTEVAMAQVKREFRDPTLHIYLRWHFVSGRKPETA</sequence>
<dbReference type="SUPFAM" id="SSF53335">
    <property type="entry name" value="S-adenosyl-L-methionine-dependent methyltransferases"/>
    <property type="match status" value="1"/>
</dbReference>
<dbReference type="GeneID" id="27357784"/>
<organism evidence="2 3">
    <name type="scientific">Exophiala oligosperma</name>
    <dbReference type="NCBI Taxonomy" id="215243"/>
    <lineage>
        <taxon>Eukaryota</taxon>
        <taxon>Fungi</taxon>
        <taxon>Dikarya</taxon>
        <taxon>Ascomycota</taxon>
        <taxon>Pezizomycotina</taxon>
        <taxon>Eurotiomycetes</taxon>
        <taxon>Chaetothyriomycetidae</taxon>
        <taxon>Chaetothyriales</taxon>
        <taxon>Herpotrichiellaceae</taxon>
        <taxon>Exophiala</taxon>
    </lineage>
</organism>
<evidence type="ECO:0000313" key="3">
    <source>
        <dbReference type="Proteomes" id="UP000053342"/>
    </source>
</evidence>
<keyword evidence="3" id="KW-1185">Reference proteome</keyword>
<dbReference type="HOGENOM" id="CLU_010595_1_2_1"/>
<dbReference type="GO" id="GO:0008168">
    <property type="term" value="F:methyltransferase activity"/>
    <property type="evidence" value="ECO:0007669"/>
    <property type="project" value="TreeGrafter"/>
</dbReference>
<gene>
    <name evidence="2" type="ORF">PV06_05710</name>
</gene>
<dbReference type="STRING" id="215243.A0A0D2AQA9"/>
<proteinExistence type="predicted"/>
<dbReference type="VEuPathDB" id="FungiDB:PV06_05710"/>
<dbReference type="CDD" id="cd02440">
    <property type="entry name" value="AdoMet_MTases"/>
    <property type="match status" value="1"/>
</dbReference>
<evidence type="ECO:0000256" key="1">
    <source>
        <dbReference type="SAM" id="MobiDB-lite"/>
    </source>
</evidence>
<evidence type="ECO:0000313" key="2">
    <source>
        <dbReference type="EMBL" id="KIW42126.1"/>
    </source>
</evidence>
<evidence type="ECO:0008006" key="4">
    <source>
        <dbReference type="Google" id="ProtNLM"/>
    </source>
</evidence>
<dbReference type="PANTHER" id="PTHR43591:SF10">
    <property type="entry name" value="ABC TRANSMEMBRANE TYPE-1 DOMAIN-CONTAINING PROTEIN-RELATED"/>
    <property type="match status" value="1"/>
</dbReference>
<reference evidence="2 3" key="1">
    <citation type="submission" date="2015-01" db="EMBL/GenBank/DDBJ databases">
        <title>The Genome Sequence of Exophiala oligosperma CBS72588.</title>
        <authorList>
            <consortium name="The Broad Institute Genomics Platform"/>
            <person name="Cuomo C."/>
            <person name="de Hoog S."/>
            <person name="Gorbushina A."/>
            <person name="Stielow B."/>
            <person name="Teixiera M."/>
            <person name="Abouelleil A."/>
            <person name="Chapman S.B."/>
            <person name="Priest M."/>
            <person name="Young S.K."/>
            <person name="Wortman J."/>
            <person name="Nusbaum C."/>
            <person name="Birren B."/>
        </authorList>
    </citation>
    <scope>NUCLEOTIDE SEQUENCE [LARGE SCALE GENOMIC DNA]</scope>
    <source>
        <strain evidence="2 3">CBS 72588</strain>
    </source>
</reference>
<dbReference type="Pfam" id="PF13489">
    <property type="entry name" value="Methyltransf_23"/>
    <property type="match status" value="1"/>
</dbReference>
<dbReference type="PANTHER" id="PTHR43591">
    <property type="entry name" value="METHYLTRANSFERASE"/>
    <property type="match status" value="1"/>
</dbReference>
<dbReference type="InterPro" id="IPR029063">
    <property type="entry name" value="SAM-dependent_MTases_sf"/>
</dbReference>
<dbReference type="Proteomes" id="UP000053342">
    <property type="component" value="Unassembled WGS sequence"/>
</dbReference>